<evidence type="ECO:0000313" key="5">
    <source>
        <dbReference type="Proteomes" id="UP001152747"/>
    </source>
</evidence>
<keyword evidence="2" id="KW-1133">Transmembrane helix</keyword>
<feature type="signal peptide" evidence="3">
    <location>
        <begin position="1"/>
        <end position="21"/>
    </location>
</feature>
<evidence type="ECO:0000256" key="3">
    <source>
        <dbReference type="SAM" id="SignalP"/>
    </source>
</evidence>
<keyword evidence="5" id="KW-1185">Reference proteome</keyword>
<gene>
    <name evidence="4" type="ORF">CAMP_LOCUS6095</name>
</gene>
<feature type="chain" id="PRO_5040239186" description="Domain of unknown function DX domain-containing protein" evidence="3">
    <location>
        <begin position="22"/>
        <end position="807"/>
    </location>
</feature>
<name>A0A9P1IF49_9PELO</name>
<feature type="region of interest" description="Disordered" evidence="1">
    <location>
        <begin position="755"/>
        <end position="807"/>
    </location>
</feature>
<dbReference type="OrthoDB" id="5871796at2759"/>
<dbReference type="Proteomes" id="UP001152747">
    <property type="component" value="Unassembled WGS sequence"/>
</dbReference>
<feature type="compositionally biased region" description="Basic residues" evidence="1">
    <location>
        <begin position="766"/>
        <end position="782"/>
    </location>
</feature>
<protein>
    <recommendedName>
        <fullName evidence="6">Domain of unknown function DX domain-containing protein</fullName>
    </recommendedName>
</protein>
<reference evidence="4" key="1">
    <citation type="submission" date="2022-11" db="EMBL/GenBank/DDBJ databases">
        <authorList>
            <person name="Kikuchi T."/>
        </authorList>
    </citation>
    <scope>NUCLEOTIDE SEQUENCE</scope>
    <source>
        <strain evidence="4">PS1010</strain>
    </source>
</reference>
<comment type="caution">
    <text evidence="4">The sequence shown here is derived from an EMBL/GenBank/DDBJ whole genome shotgun (WGS) entry which is preliminary data.</text>
</comment>
<proteinExistence type="predicted"/>
<sequence>MKYSIRIVFFLLWFFANCCWSLTSDGYYDCPTTDRTYKKKLCKGSKDKISILMPTTSPCCDLVTIRCSTGMISEFVVEVGKYYLIYLATLDGKFFMDMRGFIDFVDDKPKRYLCPVPIGYIYFDQFYAKQTSSKEKYLPYGDGGENYKKTQPQTCNKHSDCPQFDSFCGNVVNMRFEGGQCRHYSTHEIIMNVVCMQKSDCRTNSYICEQDLYLKYWTMMEREMKFCYKNPAIPGDTGIQQFQKRDTQLNIFICDNDSDCDIGSEKSGICGQQKEGENFIKWTGLVKDGSTYGKRKSYTGICLESKPISFTLSNIFINLDFDQKNEDIGRTYLSVVWKSRELTPQCTKNSECKTGEEFCDNIYSLRDEHNFDKTYKFCFKIPDPPNTYLSYTIFDDKIGLVPCNSYKDCQTAGADINSFCYTADSGKKYMGYDAGAATQFDGICMSAKICVDPSMNYEWAEGIVARDGHCENDDDCLDNGKTTEASNINNSYEYRCKNETSSGGVGLCCYRKTENCEVGKIVIPNTRCGKGSNTSQAFAQCYSEKPDTVKYNKWCEKKINQCCLDDNYPFCPDQQTPLFNEPECVGAIKTDVNSGKCEAKSGGICKRGHCCPNASMNNSTGIFVKPEFAYITEISCNSLSSVVQFTAGYCDPDSEKVVIIGEKLSDGTALKKWPEDNPKNCNVHLDCSSDNSKLCLREEPATKKFTCFYNPLKPYPEDDSNMIFIILIIVLVVLLVVGGIGGFLLWKLKLKKKNKGKTGKNEKDGKKPKKEKKKGKKGKKSNKKTDSTTKSASGVSGNADGTVPTMI</sequence>
<dbReference type="AlphaFoldDB" id="A0A9P1IF49"/>
<dbReference type="PANTHER" id="PTHR36157:SF1">
    <property type="entry name" value="DOMAIN OF UNKNOWN FUNCTION DX DOMAIN-CONTAINING PROTEIN"/>
    <property type="match status" value="1"/>
</dbReference>
<keyword evidence="2" id="KW-0472">Membrane</keyword>
<feature type="transmembrane region" description="Helical" evidence="2">
    <location>
        <begin position="722"/>
        <end position="746"/>
    </location>
</feature>
<keyword evidence="3" id="KW-0732">Signal</keyword>
<organism evidence="4 5">
    <name type="scientific">Caenorhabditis angaria</name>
    <dbReference type="NCBI Taxonomy" id="860376"/>
    <lineage>
        <taxon>Eukaryota</taxon>
        <taxon>Metazoa</taxon>
        <taxon>Ecdysozoa</taxon>
        <taxon>Nematoda</taxon>
        <taxon>Chromadorea</taxon>
        <taxon>Rhabditida</taxon>
        <taxon>Rhabditina</taxon>
        <taxon>Rhabditomorpha</taxon>
        <taxon>Rhabditoidea</taxon>
        <taxon>Rhabditidae</taxon>
        <taxon>Peloderinae</taxon>
        <taxon>Caenorhabditis</taxon>
    </lineage>
</organism>
<evidence type="ECO:0000256" key="1">
    <source>
        <dbReference type="SAM" id="MobiDB-lite"/>
    </source>
</evidence>
<keyword evidence="2" id="KW-0812">Transmembrane</keyword>
<accession>A0A9P1IF49</accession>
<dbReference type="EMBL" id="CANHGI010000002">
    <property type="protein sequence ID" value="CAI5443458.1"/>
    <property type="molecule type" value="Genomic_DNA"/>
</dbReference>
<evidence type="ECO:0000313" key="4">
    <source>
        <dbReference type="EMBL" id="CAI5443458.1"/>
    </source>
</evidence>
<evidence type="ECO:0000256" key="2">
    <source>
        <dbReference type="SAM" id="Phobius"/>
    </source>
</evidence>
<evidence type="ECO:0008006" key="6">
    <source>
        <dbReference type="Google" id="ProtNLM"/>
    </source>
</evidence>
<dbReference type="PANTHER" id="PTHR36157">
    <property type="entry name" value="PROTEIN CBG12671-RELATED"/>
    <property type="match status" value="1"/>
</dbReference>